<dbReference type="InterPro" id="IPR003593">
    <property type="entry name" value="AAA+_ATPase"/>
</dbReference>
<evidence type="ECO:0000256" key="8">
    <source>
        <dbReference type="ARBA" id="ARBA00023065"/>
    </source>
</evidence>
<dbReference type="GO" id="GO:0005524">
    <property type="term" value="F:ATP binding"/>
    <property type="evidence" value="ECO:0007669"/>
    <property type="project" value="UniProtKB-KW"/>
</dbReference>
<evidence type="ECO:0000256" key="3">
    <source>
        <dbReference type="ARBA" id="ARBA00022475"/>
    </source>
</evidence>
<dbReference type="PROSITE" id="PS50893">
    <property type="entry name" value="ABC_TRANSPORTER_2"/>
    <property type="match status" value="1"/>
</dbReference>
<dbReference type="PROSITE" id="PS00211">
    <property type="entry name" value="ABC_TRANSPORTER_1"/>
    <property type="match status" value="1"/>
</dbReference>
<protein>
    <submittedName>
        <fullName evidence="11">Iron ABC transporter ATP-binding protein</fullName>
    </submittedName>
</protein>
<accession>A0A149QBS8</accession>
<dbReference type="RefSeq" id="WP_062249350.1">
    <property type="nucleotide sequence ID" value="NZ_LHZA01000140.1"/>
</dbReference>
<evidence type="ECO:0000259" key="10">
    <source>
        <dbReference type="PROSITE" id="PS50893"/>
    </source>
</evidence>
<keyword evidence="6 11" id="KW-0067">ATP-binding</keyword>
<keyword evidence="5" id="KW-0547">Nucleotide-binding</keyword>
<comment type="caution">
    <text evidence="11">The sequence shown here is derived from an EMBL/GenBank/DDBJ whole genome shotgun (WGS) entry which is preliminary data.</text>
</comment>
<name>A0A149QBS8_9PROT</name>
<dbReference type="Gene3D" id="3.40.50.300">
    <property type="entry name" value="P-loop containing nucleotide triphosphate hydrolases"/>
    <property type="match status" value="1"/>
</dbReference>
<dbReference type="InterPro" id="IPR003439">
    <property type="entry name" value="ABC_transporter-like_ATP-bd"/>
</dbReference>
<keyword evidence="9" id="KW-0472">Membrane</keyword>
<dbReference type="GO" id="GO:0005886">
    <property type="term" value="C:plasma membrane"/>
    <property type="evidence" value="ECO:0007669"/>
    <property type="project" value="UniProtKB-SubCell"/>
</dbReference>
<keyword evidence="2" id="KW-0813">Transport</keyword>
<gene>
    <name evidence="11" type="ORF">AD928_06875</name>
</gene>
<proteinExistence type="predicted"/>
<evidence type="ECO:0000256" key="1">
    <source>
        <dbReference type="ARBA" id="ARBA00004202"/>
    </source>
</evidence>
<dbReference type="InterPro" id="IPR017871">
    <property type="entry name" value="ABC_transporter-like_CS"/>
</dbReference>
<evidence type="ECO:0000256" key="7">
    <source>
        <dbReference type="ARBA" id="ARBA00023004"/>
    </source>
</evidence>
<dbReference type="GO" id="GO:0016887">
    <property type="term" value="F:ATP hydrolysis activity"/>
    <property type="evidence" value="ECO:0007669"/>
    <property type="project" value="InterPro"/>
</dbReference>
<evidence type="ECO:0000313" key="12">
    <source>
        <dbReference type="Proteomes" id="UP000075473"/>
    </source>
</evidence>
<feature type="domain" description="ABC transporter" evidence="10">
    <location>
        <begin position="11"/>
        <end position="252"/>
    </location>
</feature>
<dbReference type="InterPro" id="IPR027417">
    <property type="entry name" value="P-loop_NTPase"/>
</dbReference>
<keyword evidence="7" id="KW-0408">Iron</keyword>
<evidence type="ECO:0000313" key="11">
    <source>
        <dbReference type="EMBL" id="KXU94667.1"/>
    </source>
</evidence>
<organism evidence="11 12">
    <name type="scientific">Acetobacter cerevisiae</name>
    <dbReference type="NCBI Taxonomy" id="178900"/>
    <lineage>
        <taxon>Bacteria</taxon>
        <taxon>Pseudomonadati</taxon>
        <taxon>Pseudomonadota</taxon>
        <taxon>Alphaproteobacteria</taxon>
        <taxon>Acetobacterales</taxon>
        <taxon>Acetobacteraceae</taxon>
        <taxon>Acetobacter</taxon>
    </lineage>
</organism>
<keyword evidence="8" id="KW-0406">Ion transport</keyword>
<evidence type="ECO:0000256" key="6">
    <source>
        <dbReference type="ARBA" id="ARBA00022840"/>
    </source>
</evidence>
<comment type="subcellular location">
    <subcellularLocation>
        <location evidence="1">Cell membrane</location>
        <topology evidence="1">Peripheral membrane protein</topology>
    </subcellularLocation>
</comment>
<dbReference type="SMART" id="SM00382">
    <property type="entry name" value="AAA"/>
    <property type="match status" value="1"/>
</dbReference>
<dbReference type="PATRIC" id="fig|178900.5.peg.1296"/>
<dbReference type="GO" id="GO:0006826">
    <property type="term" value="P:iron ion transport"/>
    <property type="evidence" value="ECO:0007669"/>
    <property type="project" value="UniProtKB-KW"/>
</dbReference>
<dbReference type="AlphaFoldDB" id="A0A149QBS8"/>
<keyword evidence="4" id="KW-0410">Iron transport</keyword>
<evidence type="ECO:0000256" key="2">
    <source>
        <dbReference type="ARBA" id="ARBA00022448"/>
    </source>
</evidence>
<dbReference type="CDD" id="cd03214">
    <property type="entry name" value="ABC_Iron-Siderophores_B12_Hemin"/>
    <property type="match status" value="1"/>
</dbReference>
<dbReference type="InterPro" id="IPR051535">
    <property type="entry name" value="Siderophore_ABC-ATPase"/>
</dbReference>
<dbReference type="PANTHER" id="PTHR42771">
    <property type="entry name" value="IRON(3+)-HYDROXAMATE IMPORT ATP-BINDING PROTEIN FHUC"/>
    <property type="match status" value="1"/>
</dbReference>
<evidence type="ECO:0000256" key="4">
    <source>
        <dbReference type="ARBA" id="ARBA00022496"/>
    </source>
</evidence>
<dbReference type="SUPFAM" id="SSF52540">
    <property type="entry name" value="P-loop containing nucleoside triphosphate hydrolases"/>
    <property type="match status" value="1"/>
</dbReference>
<dbReference type="PANTHER" id="PTHR42771:SF7">
    <property type="entry name" value="ABC-TYPE COBALAMIN_FE3+-SIDEROPHORES TRANSPORT SYSTEM, ATPASE COMPONENT"/>
    <property type="match status" value="1"/>
</dbReference>
<keyword evidence="3" id="KW-1003">Cell membrane</keyword>
<evidence type="ECO:0000256" key="5">
    <source>
        <dbReference type="ARBA" id="ARBA00022741"/>
    </source>
</evidence>
<evidence type="ECO:0000256" key="9">
    <source>
        <dbReference type="ARBA" id="ARBA00023136"/>
    </source>
</evidence>
<dbReference type="Pfam" id="PF00005">
    <property type="entry name" value="ABC_tran"/>
    <property type="match status" value="1"/>
</dbReference>
<sequence length="271" mass="28648">MTSAPSPQAGLSATHVTVQYGRRIVLQDVTAGPFRPGSVCALLGPNGSGKSTLMRAMAGLVPSSACVTLNGAELSGMSLTDRTARCLYLPQALPAAVHLPVLEALIAARKTADRARVLSASDAPEEDAIQSALESLTLFGIPQLAMQAMDELSGGQRQLVGLAQALSRKPDTLLLDEPLSALDLHHQFAVMDILRRESTAHQLVIVLVLHDLNIALNMTDFVTVLHDGQMVASGPPAAVLTPDLLREVYRVHARVEEGADGRKFVSVDGIA</sequence>
<dbReference type="Proteomes" id="UP000075473">
    <property type="component" value="Unassembled WGS sequence"/>
</dbReference>
<dbReference type="EMBL" id="LHZA01000140">
    <property type="protein sequence ID" value="KXU94667.1"/>
    <property type="molecule type" value="Genomic_DNA"/>
</dbReference>
<reference evidence="11 12" key="1">
    <citation type="submission" date="2015-06" db="EMBL/GenBank/DDBJ databases">
        <title>Improved classification and identification of acetic acid bacteria using matrix-assisted laser desorption/ionization time-of-flight mass spectrometry; Gluconobacter nephelii and Gluconobacter uchimurae are later heterotypic synonyms of Gluconobacter japonicus and Gluconobacter oxydans, respectively.</title>
        <authorList>
            <person name="Li L."/>
            <person name="Cleenwerck I."/>
            <person name="De Vuyst L."/>
            <person name="Vandamme P."/>
        </authorList>
    </citation>
    <scope>NUCLEOTIDE SEQUENCE [LARGE SCALE GENOMIC DNA]</scope>
    <source>
        <strain evidence="11 12">LMG 1625</strain>
    </source>
</reference>